<dbReference type="PANTHER" id="PTHR23514:SF3">
    <property type="entry name" value="BYPASS OF STOP CODON PROTEIN 6"/>
    <property type="match status" value="1"/>
</dbReference>
<gene>
    <name evidence="10" type="ORF">HGA03_06540</name>
</gene>
<dbReference type="InterPro" id="IPR020846">
    <property type="entry name" value="MFS_dom"/>
</dbReference>
<comment type="subcellular location">
    <subcellularLocation>
        <location evidence="1">Cell membrane</location>
        <topology evidence="1">Multi-pass membrane protein</topology>
    </subcellularLocation>
</comment>
<evidence type="ECO:0000256" key="1">
    <source>
        <dbReference type="ARBA" id="ARBA00004651"/>
    </source>
</evidence>
<dbReference type="EMBL" id="JAAXOX010000002">
    <property type="protein sequence ID" value="NKY22323.1"/>
    <property type="molecule type" value="Genomic_DNA"/>
</dbReference>
<evidence type="ECO:0000256" key="6">
    <source>
        <dbReference type="ARBA" id="ARBA00023136"/>
    </source>
</evidence>
<dbReference type="PROSITE" id="PS50850">
    <property type="entry name" value="MFS"/>
    <property type="match status" value="1"/>
</dbReference>
<evidence type="ECO:0000256" key="5">
    <source>
        <dbReference type="ARBA" id="ARBA00022989"/>
    </source>
</evidence>
<dbReference type="GO" id="GO:0022857">
    <property type="term" value="F:transmembrane transporter activity"/>
    <property type="evidence" value="ECO:0007669"/>
    <property type="project" value="InterPro"/>
</dbReference>
<evidence type="ECO:0000256" key="4">
    <source>
        <dbReference type="ARBA" id="ARBA00022692"/>
    </source>
</evidence>
<feature type="transmembrane region" description="Helical" evidence="8">
    <location>
        <begin position="320"/>
        <end position="346"/>
    </location>
</feature>
<dbReference type="Pfam" id="PF07690">
    <property type="entry name" value="MFS_1"/>
    <property type="match status" value="1"/>
</dbReference>
<dbReference type="AlphaFoldDB" id="A0A7X6KUE5"/>
<dbReference type="InterPro" id="IPR051788">
    <property type="entry name" value="MFS_Transporter"/>
</dbReference>
<feature type="transmembrane region" description="Helical" evidence="8">
    <location>
        <begin position="296"/>
        <end position="314"/>
    </location>
</feature>
<feature type="transmembrane region" description="Helical" evidence="8">
    <location>
        <begin position="358"/>
        <end position="376"/>
    </location>
</feature>
<feature type="domain" description="Major facilitator superfamily (MFS) profile" evidence="9">
    <location>
        <begin position="1"/>
        <end position="407"/>
    </location>
</feature>
<keyword evidence="3" id="KW-0813">Transport</keyword>
<evidence type="ECO:0000259" key="9">
    <source>
        <dbReference type="PROSITE" id="PS50850"/>
    </source>
</evidence>
<comment type="similarity">
    <text evidence="2">Belongs to the major facilitator superfamily.</text>
</comment>
<feature type="transmembrane region" description="Helical" evidence="8">
    <location>
        <begin position="52"/>
        <end position="72"/>
    </location>
</feature>
<accession>A0A7X6KUE5</accession>
<dbReference type="Gene3D" id="1.20.1250.20">
    <property type="entry name" value="MFS general substrate transporter like domains"/>
    <property type="match status" value="2"/>
</dbReference>
<evidence type="ECO:0000256" key="3">
    <source>
        <dbReference type="ARBA" id="ARBA00022448"/>
    </source>
</evidence>
<evidence type="ECO:0000256" key="8">
    <source>
        <dbReference type="SAM" id="Phobius"/>
    </source>
</evidence>
<dbReference type="SUPFAM" id="SSF103473">
    <property type="entry name" value="MFS general substrate transporter"/>
    <property type="match status" value="1"/>
</dbReference>
<dbReference type="RefSeq" id="WP_168629514.1">
    <property type="nucleotide sequence ID" value="NZ_BONL01000012.1"/>
</dbReference>
<protein>
    <submittedName>
        <fullName evidence="10">MFS transporter</fullName>
    </submittedName>
</protein>
<evidence type="ECO:0000313" key="11">
    <source>
        <dbReference type="Proteomes" id="UP000581206"/>
    </source>
</evidence>
<keyword evidence="11" id="KW-1185">Reference proteome</keyword>
<comment type="caution">
    <text evidence="10">The sequence shown here is derived from an EMBL/GenBank/DDBJ whole genome shotgun (WGS) entry which is preliminary data.</text>
</comment>
<dbReference type="InterPro" id="IPR036259">
    <property type="entry name" value="MFS_trans_sf"/>
</dbReference>
<feature type="transmembrane region" description="Helical" evidence="8">
    <location>
        <begin position="232"/>
        <end position="251"/>
    </location>
</feature>
<feature type="transmembrane region" description="Helical" evidence="8">
    <location>
        <begin position="140"/>
        <end position="162"/>
    </location>
</feature>
<keyword evidence="5 8" id="KW-1133">Transmembrane helix</keyword>
<dbReference type="PANTHER" id="PTHR23514">
    <property type="entry name" value="BYPASS OF STOP CODON PROTEIN 6"/>
    <property type="match status" value="1"/>
</dbReference>
<keyword evidence="6 8" id="KW-0472">Membrane</keyword>
<feature type="transmembrane region" description="Helical" evidence="8">
    <location>
        <begin position="168"/>
        <end position="185"/>
    </location>
</feature>
<keyword evidence="4 8" id="KW-0812">Transmembrane</keyword>
<feature type="transmembrane region" description="Helical" evidence="8">
    <location>
        <begin position="79"/>
        <end position="101"/>
    </location>
</feature>
<feature type="transmembrane region" description="Helical" evidence="8">
    <location>
        <begin position="14"/>
        <end position="32"/>
    </location>
</feature>
<sequence>MPPLQPPRLRRDRFTWTLTGWFIAWGWLLYSFNPAVPLLAEEFGVSRAAAGLHGTAMAAGAVLAAGLTPALVRRIGRRATLVVAGVVLVAGVLLLIAGHGLPMTLSGMAVTATGGNLAISAAQAGLVIHQGPAASAAMSLVNGVGAGIGLIGPLALGGSVALGWGWRPAVAVTAVFAAVTAVLTARLPRTEAFARPAAPGRGADARRAGTGATHDGDAPPPLRPELVRASRWFLVVVLAALATENATTYWATDLVLQRTGAGAGIATATTAGLLAGMTVIRFVVGPLSLRVPPTRLLMVSFGVSVLGWAVLWTATVPWVAVAGLVVTGLGYGALYPLGVALLLAAAQGRTDRAQAQSTLAGGLAIGVAPFLLGFLADRVGPHQAFILVPILAVAGGIAAWRGGLAARAGSSTS</sequence>
<name>A0A7X6KUE5_9CELL</name>
<proteinExistence type="inferred from homology"/>
<feature type="region of interest" description="Disordered" evidence="7">
    <location>
        <begin position="194"/>
        <end position="222"/>
    </location>
</feature>
<evidence type="ECO:0000256" key="2">
    <source>
        <dbReference type="ARBA" id="ARBA00008335"/>
    </source>
</evidence>
<feature type="compositionally biased region" description="Low complexity" evidence="7">
    <location>
        <begin position="194"/>
        <end position="213"/>
    </location>
</feature>
<evidence type="ECO:0000256" key="7">
    <source>
        <dbReference type="SAM" id="MobiDB-lite"/>
    </source>
</evidence>
<dbReference type="Proteomes" id="UP000581206">
    <property type="component" value="Unassembled WGS sequence"/>
</dbReference>
<evidence type="ECO:0000313" key="10">
    <source>
        <dbReference type="EMBL" id="NKY22323.1"/>
    </source>
</evidence>
<dbReference type="GO" id="GO:0005886">
    <property type="term" value="C:plasma membrane"/>
    <property type="evidence" value="ECO:0007669"/>
    <property type="project" value="UniProtKB-SubCell"/>
</dbReference>
<dbReference type="InterPro" id="IPR011701">
    <property type="entry name" value="MFS"/>
</dbReference>
<feature type="transmembrane region" description="Helical" evidence="8">
    <location>
        <begin position="382"/>
        <end position="400"/>
    </location>
</feature>
<feature type="transmembrane region" description="Helical" evidence="8">
    <location>
        <begin position="263"/>
        <end position="284"/>
    </location>
</feature>
<feature type="transmembrane region" description="Helical" evidence="8">
    <location>
        <begin position="107"/>
        <end position="128"/>
    </location>
</feature>
<reference evidence="10 11" key="1">
    <citation type="submission" date="2020-04" db="EMBL/GenBank/DDBJ databases">
        <title>MicrobeNet Type strains.</title>
        <authorList>
            <person name="Nicholson A.C."/>
        </authorList>
    </citation>
    <scope>NUCLEOTIDE SEQUENCE [LARGE SCALE GENOMIC DNA]</scope>
    <source>
        <strain evidence="10 11">ATCC BAA-788</strain>
    </source>
</reference>
<organism evidence="10 11">
    <name type="scientific">Cellulomonas denverensis</name>
    <dbReference type="NCBI Taxonomy" id="264297"/>
    <lineage>
        <taxon>Bacteria</taxon>
        <taxon>Bacillati</taxon>
        <taxon>Actinomycetota</taxon>
        <taxon>Actinomycetes</taxon>
        <taxon>Micrococcales</taxon>
        <taxon>Cellulomonadaceae</taxon>
        <taxon>Cellulomonas</taxon>
    </lineage>
</organism>